<feature type="compositionally biased region" description="Polar residues" evidence="2">
    <location>
        <begin position="21"/>
        <end position="30"/>
    </location>
</feature>
<dbReference type="PROSITE" id="PS00675">
    <property type="entry name" value="SIGMA54_INTERACT_1"/>
    <property type="match status" value="1"/>
</dbReference>
<dbReference type="Proteomes" id="UP000663889">
    <property type="component" value="Unassembled WGS sequence"/>
</dbReference>
<sequence>MASAYQVKETMSGAMSRLSVGGNQNTMKNNENNDTRHLSLDTSNIAKVLVIGETGSGKSTFINYLTNYFRGGSLQNIKVAIPSKYRPIITEQFLHCENNIRDTTQSKTDMCNQYIFVDTASPAQRQYLFLDTPGLSDTRGAEQDNVNMNKIIDGVESLGGLSAVIIVVNGTTGRLTLNLRNVIARLRGNLPDVVMDNVIVILTNAKRHEANFNISSLQLHGTVYPYYMQNSAFSQDPNAWDQAALDALQYDWDASMDELRRMIETIDTFKTKSVTAFKDMKDIRNAIKALMHEARLEVSRIQRMQDELAAFEHALKQYRTDEVTYKDYTRERIVETKELVDTKYHSTVCRKCDHVCHDKCGLHETSTYGNRIFQRCWAMSLEGQCYICPGHCLYTEHYHARKTMKIKQQKLQDVLHDIKAKYDLATRNKADFESRITTTQDAKKMLERALKQKLEEIKHKCAELRRICSGFNLAQELHALIDQLKAEAVMLRNIEAKQQAEEFIRSLSEFCRQLEADQVARQVLPPMRLIDTYTSKPFRSPSISSSTSTRITSPASPSENTPNLNTSVLDLITRLNKPKKPLPPTSDEDDDDNDDNSENDDDNENIRETPSTSSRSSRNHHQTDNDNHHHDDEISSIHDRRKRRQLPLNHTNTNTNNNNNSLQQQYAALTTTELVQRYTDCKDARKSNAILIELNRRSQGKSTGPLVSPTDIGTFARYTQLYGSQDAPTLSHLYLQLQQRISNMTEPDILNIIRVPGDLLLEISAIYTLIAQKNQQQQQGQNTDGNFANESAFERPPDHIVSSMMMKMSTPTSQPAMGFFSPPVSHHSGGATTTTTTSTTPNTFFKPIQPTNMNNVNIQPTSLQTPIFSLPTSTLSSTSSTQQQQQQQQQQPQQQQQSSLSFAGFTGYHTGSGDSNSASSQFQFQKPPPPPPPSVVPSSSTTMMPISTTIRSDRSVTDSPFTFISPPSSNVLESTFAFVTPTTTTATNKDDYTMVNIAPLPNIKTDDDIANDNTLTNTDMTHLLTLYNDAKLSNKNAQLFAIYQELERRCTGANCNQLTKDYSVIYETKLNEHAHKTLTELKQIYSNIQQQIRMRTNNDATRINDVPKELIIESAALLANIKQKEAYI</sequence>
<dbReference type="EMBL" id="CAJOBE010000300">
    <property type="protein sequence ID" value="CAF3617099.1"/>
    <property type="molecule type" value="Genomic_DNA"/>
</dbReference>
<protein>
    <recommendedName>
        <fullName evidence="6">G domain-containing protein</fullName>
    </recommendedName>
</protein>
<reference evidence="4" key="1">
    <citation type="submission" date="2021-02" db="EMBL/GenBank/DDBJ databases">
        <authorList>
            <person name="Nowell W R."/>
        </authorList>
    </citation>
    <scope>NUCLEOTIDE SEQUENCE</scope>
</reference>
<evidence type="ECO:0000256" key="1">
    <source>
        <dbReference type="SAM" id="Coils"/>
    </source>
</evidence>
<evidence type="ECO:0000313" key="5">
    <source>
        <dbReference type="Proteomes" id="UP000663874"/>
    </source>
</evidence>
<organism evidence="4 5">
    <name type="scientific">Rotaria sordida</name>
    <dbReference type="NCBI Taxonomy" id="392033"/>
    <lineage>
        <taxon>Eukaryota</taxon>
        <taxon>Metazoa</taxon>
        <taxon>Spiralia</taxon>
        <taxon>Gnathifera</taxon>
        <taxon>Rotifera</taxon>
        <taxon>Eurotatoria</taxon>
        <taxon>Bdelloidea</taxon>
        <taxon>Philodinida</taxon>
        <taxon>Philodinidae</taxon>
        <taxon>Rotaria</taxon>
    </lineage>
</organism>
<comment type="caution">
    <text evidence="4">The sequence shown here is derived from an EMBL/GenBank/DDBJ whole genome shotgun (WGS) entry which is preliminary data.</text>
</comment>
<gene>
    <name evidence="4" type="ORF">FNK824_LOCUS4212</name>
    <name evidence="3" type="ORF">SEV965_LOCUS16074</name>
</gene>
<evidence type="ECO:0008006" key="6">
    <source>
        <dbReference type="Google" id="ProtNLM"/>
    </source>
</evidence>
<dbReference type="PANTHER" id="PTHR32046">
    <property type="entry name" value="G DOMAIN-CONTAINING PROTEIN"/>
    <property type="match status" value="1"/>
</dbReference>
<feature type="compositionally biased region" description="Pro residues" evidence="2">
    <location>
        <begin position="926"/>
        <end position="935"/>
    </location>
</feature>
<dbReference type="CDD" id="cd00882">
    <property type="entry name" value="Ras_like_GTPase"/>
    <property type="match status" value="1"/>
</dbReference>
<feature type="region of interest" description="Disordered" evidence="2">
    <location>
        <begin position="16"/>
        <end position="37"/>
    </location>
</feature>
<feature type="coiled-coil region" evidence="1">
    <location>
        <begin position="436"/>
        <end position="501"/>
    </location>
</feature>
<feature type="compositionally biased region" description="Low complexity" evidence="2">
    <location>
        <begin position="832"/>
        <end position="843"/>
    </location>
</feature>
<accession>A0A818PCM0</accession>
<dbReference type="Gene3D" id="3.40.50.300">
    <property type="entry name" value="P-loop containing nucleotide triphosphate hydrolases"/>
    <property type="match status" value="1"/>
</dbReference>
<evidence type="ECO:0000256" key="2">
    <source>
        <dbReference type="SAM" id="MobiDB-lite"/>
    </source>
</evidence>
<evidence type="ECO:0000313" key="4">
    <source>
        <dbReference type="EMBL" id="CAF3617099.1"/>
    </source>
</evidence>
<dbReference type="AlphaFoldDB" id="A0A818PCM0"/>
<evidence type="ECO:0000313" key="3">
    <source>
        <dbReference type="EMBL" id="CAF1104960.1"/>
    </source>
</evidence>
<feature type="region of interest" description="Disordered" evidence="2">
    <location>
        <begin position="823"/>
        <end position="942"/>
    </location>
</feature>
<feature type="compositionally biased region" description="Polar residues" evidence="2">
    <location>
        <begin position="849"/>
        <end position="867"/>
    </location>
</feature>
<dbReference type="GO" id="GO:0005525">
    <property type="term" value="F:GTP binding"/>
    <property type="evidence" value="ECO:0007669"/>
    <property type="project" value="InterPro"/>
</dbReference>
<feature type="compositionally biased region" description="Low complexity" evidence="2">
    <location>
        <begin position="869"/>
        <end position="901"/>
    </location>
</feature>
<name>A0A818PCM0_9BILA</name>
<feature type="region of interest" description="Disordered" evidence="2">
    <location>
        <begin position="533"/>
        <end position="640"/>
    </location>
</feature>
<dbReference type="InterPro" id="IPR025662">
    <property type="entry name" value="Sigma_54_int_dom_ATP-bd_1"/>
</dbReference>
<dbReference type="InterPro" id="IPR027417">
    <property type="entry name" value="P-loop_NTPase"/>
</dbReference>
<dbReference type="EMBL" id="CAJNOU010000866">
    <property type="protein sequence ID" value="CAF1104960.1"/>
    <property type="molecule type" value="Genomic_DNA"/>
</dbReference>
<dbReference type="SUPFAM" id="SSF52540">
    <property type="entry name" value="P-loop containing nucleoside triphosphate hydrolases"/>
    <property type="match status" value="2"/>
</dbReference>
<feature type="compositionally biased region" description="Polar residues" evidence="2">
    <location>
        <begin position="912"/>
        <end position="924"/>
    </location>
</feature>
<feature type="compositionally biased region" description="Basic and acidic residues" evidence="2">
    <location>
        <begin position="621"/>
        <end position="638"/>
    </location>
</feature>
<dbReference type="Proteomes" id="UP000663874">
    <property type="component" value="Unassembled WGS sequence"/>
</dbReference>
<keyword evidence="1" id="KW-0175">Coiled coil</keyword>
<feature type="compositionally biased region" description="Low complexity" evidence="2">
    <location>
        <begin position="534"/>
        <end position="558"/>
    </location>
</feature>
<dbReference type="PANTHER" id="PTHR32046:SF12">
    <property type="entry name" value="AIG1-TYPE G DOMAIN-CONTAINING PROTEIN"/>
    <property type="match status" value="1"/>
</dbReference>
<feature type="compositionally biased region" description="Acidic residues" evidence="2">
    <location>
        <begin position="586"/>
        <end position="603"/>
    </location>
</feature>
<proteinExistence type="predicted"/>
<feature type="compositionally biased region" description="Polar residues" evidence="2">
    <location>
        <begin position="559"/>
        <end position="568"/>
    </location>
</feature>